<organism evidence="2 3">
    <name type="scientific">Mycena venus</name>
    <dbReference type="NCBI Taxonomy" id="2733690"/>
    <lineage>
        <taxon>Eukaryota</taxon>
        <taxon>Fungi</taxon>
        <taxon>Dikarya</taxon>
        <taxon>Basidiomycota</taxon>
        <taxon>Agaricomycotina</taxon>
        <taxon>Agaricomycetes</taxon>
        <taxon>Agaricomycetidae</taxon>
        <taxon>Agaricales</taxon>
        <taxon>Marasmiineae</taxon>
        <taxon>Mycenaceae</taxon>
        <taxon>Mycena</taxon>
    </lineage>
</organism>
<accession>A0A8H7CIW1</accession>
<protein>
    <submittedName>
        <fullName evidence="2">Pkinase-domain-containing protein</fullName>
    </submittedName>
</protein>
<keyword evidence="2" id="KW-0418">Kinase</keyword>
<feature type="compositionally biased region" description="Pro residues" evidence="1">
    <location>
        <begin position="763"/>
        <end position="773"/>
    </location>
</feature>
<evidence type="ECO:0000313" key="3">
    <source>
        <dbReference type="Proteomes" id="UP000620124"/>
    </source>
</evidence>
<feature type="region of interest" description="Disordered" evidence="1">
    <location>
        <begin position="648"/>
        <end position="720"/>
    </location>
</feature>
<keyword evidence="3" id="KW-1185">Reference proteome</keyword>
<dbReference type="Proteomes" id="UP000620124">
    <property type="component" value="Unassembled WGS sequence"/>
</dbReference>
<name>A0A8H7CIW1_9AGAR</name>
<feature type="compositionally biased region" description="Basic residues" evidence="1">
    <location>
        <begin position="705"/>
        <end position="720"/>
    </location>
</feature>
<reference evidence="2" key="1">
    <citation type="submission" date="2020-05" db="EMBL/GenBank/DDBJ databases">
        <title>Mycena genomes resolve the evolution of fungal bioluminescence.</title>
        <authorList>
            <person name="Tsai I.J."/>
        </authorList>
    </citation>
    <scope>NUCLEOTIDE SEQUENCE</scope>
    <source>
        <strain evidence="2">CCC161011</strain>
    </source>
</reference>
<feature type="compositionally biased region" description="Polar residues" evidence="1">
    <location>
        <begin position="774"/>
        <end position="785"/>
    </location>
</feature>
<keyword evidence="2" id="KW-0808">Transferase</keyword>
<feature type="region of interest" description="Disordered" evidence="1">
    <location>
        <begin position="465"/>
        <end position="511"/>
    </location>
</feature>
<dbReference type="AlphaFoldDB" id="A0A8H7CIW1"/>
<dbReference type="OrthoDB" id="339325at2759"/>
<evidence type="ECO:0000313" key="2">
    <source>
        <dbReference type="EMBL" id="KAF7337901.1"/>
    </source>
</evidence>
<dbReference type="GO" id="GO:0016301">
    <property type="term" value="F:kinase activity"/>
    <property type="evidence" value="ECO:0007669"/>
    <property type="project" value="UniProtKB-KW"/>
</dbReference>
<evidence type="ECO:0000256" key="1">
    <source>
        <dbReference type="SAM" id="MobiDB-lite"/>
    </source>
</evidence>
<dbReference type="EMBL" id="JACAZI010000021">
    <property type="protein sequence ID" value="KAF7337901.1"/>
    <property type="molecule type" value="Genomic_DNA"/>
</dbReference>
<feature type="region of interest" description="Disordered" evidence="1">
    <location>
        <begin position="763"/>
        <end position="798"/>
    </location>
</feature>
<gene>
    <name evidence="2" type="ORF">MVEN_02013300</name>
</gene>
<proteinExistence type="predicted"/>
<comment type="caution">
    <text evidence="2">The sequence shown here is derived from an EMBL/GenBank/DDBJ whole genome shotgun (WGS) entry which is preliminary data.</text>
</comment>
<feature type="compositionally biased region" description="Basic and acidic residues" evidence="1">
    <location>
        <begin position="650"/>
        <end position="663"/>
    </location>
</feature>
<sequence>MALVHLNPSHNERQMQLVCGSFSDPAPGRTLHQVYSHLGNYIGMHANRAAHSSGRGPSATADRIAVFFGSGQHREAKLDELHGGGSFLQLEKECSKLAKYALPRESARTQIQAFKCIVSTVTRYHGTRRLFIKSRHLRRAANTEAAISAAWARADDTQPHEWDFYCKLAATSLFEKDIFAILGNIPPTRLACINTDGCLSVIERLLIASEDCVNSISDAVAQRYLAGILEFPTFWRESGSIHTTVFSKVLDRLIRVLKDLGLESEEDEDTNGIIFDDEGIDLLASAVLVGILGCRSANPQSQYWYPNLSEIVRLLRLPGTESLLPKASALATSPDIKNIVPETAPETLDIVMVADDSTGSPLHVLMSNDSTENGQLHTDDCTLWSVDDALDDALDDPPQDLAFASRRVVYTEAASFQWTTMGNELLRTRWWPMNLRKKIQMSEPVSTRTGRTRVTGRIHSFLLRRPPANEIPSGDRGSFISMTGSSFPSLDEDSRDEPSEYRAPSPNGVSVNGVDGFEDEQHIPIDVDMHSQLPTRSSSTLPETAGRGRTDDLEIPTARRQILLVTADSERYINVDISGATNPAFIRERVFTKLNIYDEEDQARFSIYRTELGSYATSNALSDDHLFDLCRELGDGKGTLKLLVSHSSARVHEPPLRPPERPLSDQQLESPHKGHQEHGQSPAPAITLPRRIPLFRQRGPPARSCRLRRGPGTRQRPRSRLHQWGCDSEWPRAADTFRLVLSVSVKLPRYPVPCCMTETAMPYPPPPPPPPLSPNRSTFSISNDNDVAPPGTQVRTPL</sequence>